<feature type="compositionally biased region" description="Low complexity" evidence="1">
    <location>
        <begin position="155"/>
        <end position="166"/>
    </location>
</feature>
<evidence type="ECO:0008006" key="5">
    <source>
        <dbReference type="Google" id="ProtNLM"/>
    </source>
</evidence>
<keyword evidence="4" id="KW-1185">Reference proteome</keyword>
<keyword evidence="2" id="KW-0472">Membrane</keyword>
<protein>
    <recommendedName>
        <fullName evidence="5">Transmembrane protein</fullName>
    </recommendedName>
</protein>
<reference evidence="4" key="1">
    <citation type="journal article" date="2017" name="Nat. Ecol. Evol.">
        <title>Genome expansion and lineage-specific genetic innovations in the forest pathogenic fungi Armillaria.</title>
        <authorList>
            <person name="Sipos G."/>
            <person name="Prasanna A.N."/>
            <person name="Walter M.C."/>
            <person name="O'Connor E."/>
            <person name="Balint B."/>
            <person name="Krizsan K."/>
            <person name="Kiss B."/>
            <person name="Hess J."/>
            <person name="Varga T."/>
            <person name="Slot J."/>
            <person name="Riley R."/>
            <person name="Boka B."/>
            <person name="Rigling D."/>
            <person name="Barry K."/>
            <person name="Lee J."/>
            <person name="Mihaltcheva S."/>
            <person name="LaButti K."/>
            <person name="Lipzen A."/>
            <person name="Waldron R."/>
            <person name="Moloney N.M."/>
            <person name="Sperisen C."/>
            <person name="Kredics L."/>
            <person name="Vagvoelgyi C."/>
            <person name="Patrignani A."/>
            <person name="Fitzpatrick D."/>
            <person name="Nagy I."/>
            <person name="Doyle S."/>
            <person name="Anderson J.B."/>
            <person name="Grigoriev I.V."/>
            <person name="Gueldener U."/>
            <person name="Muensterkoetter M."/>
            <person name="Nagy L.G."/>
        </authorList>
    </citation>
    <scope>NUCLEOTIDE SEQUENCE [LARGE SCALE GENOMIC DNA]</scope>
    <source>
        <strain evidence="4">Ar21-2</strain>
    </source>
</reference>
<proteinExistence type="predicted"/>
<feature type="compositionally biased region" description="Polar residues" evidence="1">
    <location>
        <begin position="139"/>
        <end position="154"/>
    </location>
</feature>
<feature type="region of interest" description="Disordered" evidence="1">
    <location>
        <begin position="121"/>
        <end position="178"/>
    </location>
</feature>
<keyword evidence="2" id="KW-0812">Transmembrane</keyword>
<gene>
    <name evidence="3" type="ORF">ARMGADRAFT_1170538</name>
</gene>
<feature type="region of interest" description="Disordered" evidence="1">
    <location>
        <begin position="206"/>
        <end position="233"/>
    </location>
</feature>
<organism evidence="3 4">
    <name type="scientific">Armillaria gallica</name>
    <name type="common">Bulbous honey fungus</name>
    <name type="synonym">Armillaria bulbosa</name>
    <dbReference type="NCBI Taxonomy" id="47427"/>
    <lineage>
        <taxon>Eukaryota</taxon>
        <taxon>Fungi</taxon>
        <taxon>Dikarya</taxon>
        <taxon>Basidiomycota</taxon>
        <taxon>Agaricomycotina</taxon>
        <taxon>Agaricomycetes</taxon>
        <taxon>Agaricomycetidae</taxon>
        <taxon>Agaricales</taxon>
        <taxon>Marasmiineae</taxon>
        <taxon>Physalacriaceae</taxon>
        <taxon>Armillaria</taxon>
    </lineage>
</organism>
<dbReference type="Proteomes" id="UP000217790">
    <property type="component" value="Unassembled WGS sequence"/>
</dbReference>
<evidence type="ECO:0000313" key="3">
    <source>
        <dbReference type="EMBL" id="PBK83294.1"/>
    </source>
</evidence>
<accession>A0A2H3CPH7</accession>
<sequence length="233" mass="25296">MMGYLGTGVSFTLDDTLLRSTIFFALLVLPADLVTMETKPNQLRRLQNSSIITTATVLPTASLLAVRDTETSDSSSTAGSETAIIGGIIGGVVFCVVLRVLFVIFWQRARRDRRVGNNVEDAIDPMTIPNPNPLLSKPVVTQMSGTPSPSESAQTGTVSTSTVESSAPDSRSVSDRLLGRPQFSRNTYEEMIGWLQRQIRHLDREGIVHSSSPAPPSYRSLHRSDIPDSSCST</sequence>
<dbReference type="EMBL" id="KZ293707">
    <property type="protein sequence ID" value="PBK83294.1"/>
    <property type="molecule type" value="Genomic_DNA"/>
</dbReference>
<name>A0A2H3CPH7_ARMGA</name>
<evidence type="ECO:0000313" key="4">
    <source>
        <dbReference type="Proteomes" id="UP000217790"/>
    </source>
</evidence>
<evidence type="ECO:0000256" key="1">
    <source>
        <dbReference type="SAM" id="MobiDB-lite"/>
    </source>
</evidence>
<keyword evidence="2" id="KW-1133">Transmembrane helix</keyword>
<dbReference type="InParanoid" id="A0A2H3CPH7"/>
<dbReference type="AlphaFoldDB" id="A0A2H3CPH7"/>
<feature type="transmembrane region" description="Helical" evidence="2">
    <location>
        <begin position="84"/>
        <end position="106"/>
    </location>
</feature>
<dbReference type="OMA" id="NTYEEMI"/>
<evidence type="ECO:0000256" key="2">
    <source>
        <dbReference type="SAM" id="Phobius"/>
    </source>
</evidence>
<dbReference type="OrthoDB" id="10266715at2759"/>